<proteinExistence type="predicted"/>
<reference evidence="6 7" key="1">
    <citation type="submission" date="2016-12" db="EMBL/GenBank/DDBJ databases">
        <title>Comparative genomics of Bartonella apis.</title>
        <authorList>
            <person name="Engel P."/>
        </authorList>
    </citation>
    <scope>NUCLEOTIDE SEQUENCE [LARGE SCALE GENOMIC DNA]</scope>
    <source>
        <strain evidence="6 7">PEB0149</strain>
    </source>
</reference>
<feature type="signal peptide" evidence="5">
    <location>
        <begin position="1"/>
        <end position="27"/>
    </location>
</feature>
<keyword evidence="2 3" id="KW-0802">TPR repeat</keyword>
<organism evidence="6 7">
    <name type="scientific">Bartonella apis</name>
    <dbReference type="NCBI Taxonomy" id="1686310"/>
    <lineage>
        <taxon>Bacteria</taxon>
        <taxon>Pseudomonadati</taxon>
        <taxon>Pseudomonadota</taxon>
        <taxon>Alphaproteobacteria</taxon>
        <taxon>Hyphomicrobiales</taxon>
        <taxon>Bartonellaceae</taxon>
        <taxon>Bartonella</taxon>
    </lineage>
</organism>
<dbReference type="EMBL" id="LXYT01000001">
    <property type="protein sequence ID" value="OLY44153.1"/>
    <property type="molecule type" value="Genomic_DNA"/>
</dbReference>
<dbReference type="Proteomes" id="UP000187344">
    <property type="component" value="Unassembled WGS sequence"/>
</dbReference>
<dbReference type="Gene3D" id="1.25.40.10">
    <property type="entry name" value="Tetratricopeptide repeat domain"/>
    <property type="match status" value="1"/>
</dbReference>
<feature type="chain" id="PRO_5012322295" evidence="5">
    <location>
        <begin position="28"/>
        <end position="232"/>
    </location>
</feature>
<evidence type="ECO:0000256" key="2">
    <source>
        <dbReference type="ARBA" id="ARBA00022803"/>
    </source>
</evidence>
<evidence type="ECO:0000256" key="5">
    <source>
        <dbReference type="SAM" id="SignalP"/>
    </source>
</evidence>
<keyword evidence="7" id="KW-1185">Reference proteome</keyword>
<dbReference type="InterPro" id="IPR019734">
    <property type="entry name" value="TPR_rpt"/>
</dbReference>
<dbReference type="Pfam" id="PF13181">
    <property type="entry name" value="TPR_8"/>
    <property type="match status" value="2"/>
</dbReference>
<dbReference type="InterPro" id="IPR011990">
    <property type="entry name" value="TPR-like_helical_dom_sf"/>
</dbReference>
<dbReference type="SUPFAM" id="SSF48452">
    <property type="entry name" value="TPR-like"/>
    <property type="match status" value="1"/>
</dbReference>
<dbReference type="AlphaFoldDB" id="A0A1R0FAY9"/>
<sequence>MLNRLKIRFFIMSLSIAISLSPSFAFSQGLPELPPQEDPDSPPLSPEDMIPEKPSQEEALPDLGKDQNAAQKKQAELDRLLAVLKRTPNYKEAAKLSRQIQGLWAQSGSDTIDLLMQWAEDAINEQDYAMALDFLDNVVALKPDYAEGWARRAAVHVQLNDLKLAMSDLQRSLALEPRNYNALFLVGSILEMTGRNKLALHAYEDALKIYPQMQRAQKHVADILEDQTGQAI</sequence>
<name>A0A1R0FAY9_9HYPH</name>
<dbReference type="OrthoDB" id="9815010at2"/>
<protein>
    <submittedName>
        <fullName evidence="6">Tetratricopeptide repeat-containing protein</fullName>
    </submittedName>
</protein>
<comment type="caution">
    <text evidence="6">The sequence shown here is derived from an EMBL/GenBank/DDBJ whole genome shotgun (WGS) entry which is preliminary data.</text>
</comment>
<evidence type="ECO:0000256" key="1">
    <source>
        <dbReference type="ARBA" id="ARBA00022737"/>
    </source>
</evidence>
<dbReference type="PANTHER" id="PTHR44858">
    <property type="entry name" value="TETRATRICOPEPTIDE REPEAT PROTEIN 6"/>
    <property type="match status" value="1"/>
</dbReference>
<evidence type="ECO:0000313" key="7">
    <source>
        <dbReference type="Proteomes" id="UP000187344"/>
    </source>
</evidence>
<evidence type="ECO:0000256" key="4">
    <source>
        <dbReference type="SAM" id="MobiDB-lite"/>
    </source>
</evidence>
<gene>
    <name evidence="6" type="ORF">PEB0149_016190</name>
</gene>
<feature type="repeat" description="TPR" evidence="3">
    <location>
        <begin position="146"/>
        <end position="179"/>
    </location>
</feature>
<dbReference type="InterPro" id="IPR050498">
    <property type="entry name" value="Ycf3"/>
</dbReference>
<accession>A0A1R0FAY9</accession>
<feature type="repeat" description="TPR" evidence="3">
    <location>
        <begin position="180"/>
        <end position="213"/>
    </location>
</feature>
<evidence type="ECO:0000256" key="3">
    <source>
        <dbReference type="PROSITE-ProRule" id="PRU00339"/>
    </source>
</evidence>
<dbReference type="PANTHER" id="PTHR44858:SF1">
    <property type="entry name" value="UDP-N-ACETYLGLUCOSAMINE--PEPTIDE N-ACETYLGLUCOSAMINYLTRANSFERASE SPINDLY-RELATED"/>
    <property type="match status" value="1"/>
</dbReference>
<keyword evidence="5" id="KW-0732">Signal</keyword>
<dbReference type="PROSITE" id="PS50005">
    <property type="entry name" value="TPR"/>
    <property type="match status" value="2"/>
</dbReference>
<feature type="region of interest" description="Disordered" evidence="4">
    <location>
        <begin position="29"/>
        <end position="60"/>
    </location>
</feature>
<keyword evidence="1" id="KW-0677">Repeat</keyword>
<dbReference type="SMART" id="SM00028">
    <property type="entry name" value="TPR"/>
    <property type="match status" value="3"/>
</dbReference>
<evidence type="ECO:0000313" key="6">
    <source>
        <dbReference type="EMBL" id="OLY44153.1"/>
    </source>
</evidence>